<dbReference type="OrthoDB" id="9808195at2"/>
<dbReference type="NCBIfam" id="TIGR01879">
    <property type="entry name" value="hydantase"/>
    <property type="match status" value="1"/>
</dbReference>
<dbReference type="InterPro" id="IPR002933">
    <property type="entry name" value="Peptidase_M20"/>
</dbReference>
<feature type="binding site" evidence="3">
    <location>
        <position position="123"/>
    </location>
    <ligand>
        <name>Zn(2+)</name>
        <dbReference type="ChEBI" id="CHEBI:29105"/>
        <label>2</label>
    </ligand>
</feature>
<sequence length="418" mass="45776">MDIKRLQNEVDKLSGFSSRNDGIDRLAYSKAEREAVRYLERCFSQIGMLTRYDPAGNLIARMEGKNPKLPALAIGSHVDSVYDAGRYDGVAGVVAALEIVRSLKESDIKPERPIEVIVFACEESSRFGMSTVGSKAIAGKLSVDVFRKLTDRNGVSTEEALSEVGLNVEELLDARRATEDLHSFIEIHIEQGPVLENEGCEIGIVTAIAAPLRYRITLHGQASHSGTTPMAYRNDAFLGAAEIALAVEDASVKESDYETVGTVGVIEVSPGAMNVVPGEARLDIDIRSTDLESRERVKERVLSKVKEVERRRGLRASILQLSEELPVKLDDGVIADLTESCRSKGISFKKMASGAGHDAMNMTAICPTGMLFVPSKDGLSHTPKEFTLIEHIYEAADLLMQYVLKHTVESFLPEHQSQ</sequence>
<dbReference type="AlphaFoldDB" id="M7P7V8"/>
<keyword evidence="3" id="KW-0862">Zinc</keyword>
<dbReference type="SUPFAM" id="SSF55031">
    <property type="entry name" value="Bacterial exopeptidase dimerisation domain"/>
    <property type="match status" value="1"/>
</dbReference>
<feature type="binding site" evidence="4">
    <location>
        <position position="274"/>
    </location>
    <ligand>
        <name>allantoate</name>
        <dbReference type="ChEBI" id="CHEBI:17536"/>
    </ligand>
</feature>
<feature type="binding site" evidence="4">
    <location>
        <position position="287"/>
    </location>
    <ligand>
        <name>allantoate</name>
        <dbReference type="ChEBI" id="CHEBI:17536"/>
    </ligand>
</feature>
<feature type="binding site" evidence="4">
    <location>
        <position position="213"/>
    </location>
    <ligand>
        <name>allantoate</name>
        <dbReference type="ChEBI" id="CHEBI:17536"/>
    </ligand>
</feature>
<dbReference type="NCBIfam" id="NF006771">
    <property type="entry name" value="PRK09290.1-5"/>
    <property type="match status" value="1"/>
</dbReference>
<dbReference type="Gene3D" id="3.30.70.360">
    <property type="match status" value="1"/>
</dbReference>
<evidence type="ECO:0000256" key="1">
    <source>
        <dbReference type="ARBA" id="ARBA00006153"/>
    </source>
</evidence>
<organism evidence="6 7">
    <name type="scientific">Bhargavaea cecembensis DSE10</name>
    <dbReference type="NCBI Taxonomy" id="1235279"/>
    <lineage>
        <taxon>Bacteria</taxon>
        <taxon>Bacillati</taxon>
        <taxon>Bacillota</taxon>
        <taxon>Bacilli</taxon>
        <taxon>Bacillales</taxon>
        <taxon>Caryophanaceae</taxon>
        <taxon>Bhargavaea</taxon>
    </lineage>
</organism>
<reference evidence="6 7" key="1">
    <citation type="journal article" date="2013" name="Genome Announc.">
        <title>Draft Genome Sequence of Bhargavaea cecembensis Strain DSE10T, Isolated from a Deep-Sea Sediment Sample Collected at a Depth of 5,904 m from the Chagos-Laccadive Ridge System in the Indian Ocean.</title>
        <authorList>
            <person name="Shivaji S."/>
            <person name="Ara S."/>
            <person name="Begum Z."/>
            <person name="Ruth M."/>
            <person name="Singh A."/>
            <person name="Kumar Pinnaka A."/>
        </authorList>
    </citation>
    <scope>NUCLEOTIDE SEQUENCE [LARGE SCALE GENOMIC DNA]</scope>
    <source>
        <strain evidence="6 7">DSE10</strain>
    </source>
</reference>
<name>M7P7V8_9BACL</name>
<evidence type="ECO:0000259" key="5">
    <source>
        <dbReference type="Pfam" id="PF07687"/>
    </source>
</evidence>
<gene>
    <name evidence="6" type="ORF">C772_01499</name>
</gene>
<accession>M7P7V8</accession>
<dbReference type="SUPFAM" id="SSF53187">
    <property type="entry name" value="Zn-dependent exopeptidases"/>
    <property type="match status" value="1"/>
</dbReference>
<dbReference type="STRING" id="1235279.C772_01499"/>
<dbReference type="RefSeq" id="WP_008298737.1">
    <property type="nucleotide sequence ID" value="NZ_AOFT01000006.1"/>
</dbReference>
<dbReference type="InterPro" id="IPR011650">
    <property type="entry name" value="Peptidase_M20_dimer"/>
</dbReference>
<comment type="cofactor">
    <cofactor evidence="3">
        <name>Zn(2+)</name>
        <dbReference type="ChEBI" id="CHEBI:29105"/>
    </cofactor>
    <text evidence="3">Binds 2 Zn(2+) ions per subunit.</text>
</comment>
<evidence type="ECO:0000256" key="4">
    <source>
        <dbReference type="PIRSR" id="PIRSR001235-2"/>
    </source>
</evidence>
<feature type="binding site" evidence="3">
    <location>
        <position position="77"/>
    </location>
    <ligand>
        <name>Zn(2+)</name>
        <dbReference type="ChEBI" id="CHEBI:29105"/>
        <label>1</label>
    </ligand>
</feature>
<dbReference type="GO" id="GO:0046872">
    <property type="term" value="F:metal ion binding"/>
    <property type="evidence" value="ECO:0007669"/>
    <property type="project" value="UniProtKB-KW"/>
</dbReference>
<evidence type="ECO:0000313" key="6">
    <source>
        <dbReference type="EMBL" id="EMR06604.1"/>
    </source>
</evidence>
<dbReference type="Pfam" id="PF07687">
    <property type="entry name" value="M20_dimer"/>
    <property type="match status" value="1"/>
</dbReference>
<dbReference type="InterPro" id="IPR036264">
    <property type="entry name" value="Bact_exopeptidase_dim_dom"/>
</dbReference>
<comment type="similarity">
    <text evidence="1">Belongs to the peptidase M20 family.</text>
</comment>
<comment type="caution">
    <text evidence="6">The sequence shown here is derived from an EMBL/GenBank/DDBJ whole genome shotgun (WGS) entry which is preliminary data.</text>
</comment>
<feature type="binding site" evidence="3">
    <location>
        <position position="188"/>
    </location>
    <ligand>
        <name>Zn(2+)</name>
        <dbReference type="ChEBI" id="CHEBI:29105"/>
        <label>1</label>
    </ligand>
</feature>
<proteinExistence type="inferred from homology"/>
<dbReference type="CDD" id="cd03884">
    <property type="entry name" value="M20_bAS"/>
    <property type="match status" value="1"/>
</dbReference>
<dbReference type="eggNOG" id="COG0624">
    <property type="taxonomic scope" value="Bacteria"/>
</dbReference>
<dbReference type="PIRSF" id="PIRSF001235">
    <property type="entry name" value="Amidase_carbamoylase"/>
    <property type="match status" value="1"/>
</dbReference>
<dbReference type="PANTHER" id="PTHR32494:SF5">
    <property type="entry name" value="ALLANTOATE AMIDOHYDROLASE"/>
    <property type="match status" value="1"/>
</dbReference>
<dbReference type="Pfam" id="PF01546">
    <property type="entry name" value="Peptidase_M20"/>
    <property type="match status" value="1"/>
</dbReference>
<evidence type="ECO:0000256" key="2">
    <source>
        <dbReference type="ARBA" id="ARBA00022801"/>
    </source>
</evidence>
<dbReference type="EC" id="3.-.-.-" evidence="6"/>
<keyword evidence="7" id="KW-1185">Reference proteome</keyword>
<dbReference type="InterPro" id="IPR010158">
    <property type="entry name" value="Amidase_Cbmase"/>
</dbReference>
<feature type="domain" description="Peptidase M20 dimerisation" evidence="5">
    <location>
        <begin position="213"/>
        <end position="309"/>
    </location>
</feature>
<protein>
    <submittedName>
        <fullName evidence="6">Putative hydrolase</fullName>
        <ecNumber evidence="6">3.-.-.-</ecNumber>
    </submittedName>
</protein>
<evidence type="ECO:0000313" key="7">
    <source>
        <dbReference type="Proteomes" id="UP000011919"/>
    </source>
</evidence>
<keyword evidence="3" id="KW-0479">Metal-binding</keyword>
<dbReference type="Proteomes" id="UP000011919">
    <property type="component" value="Unassembled WGS sequence"/>
</dbReference>
<dbReference type="PANTHER" id="PTHR32494">
    <property type="entry name" value="ALLANTOATE DEIMINASE-RELATED"/>
    <property type="match status" value="1"/>
</dbReference>
<dbReference type="GO" id="GO:0016813">
    <property type="term" value="F:hydrolase activity, acting on carbon-nitrogen (but not peptide) bonds, in linear amidines"/>
    <property type="evidence" value="ECO:0007669"/>
    <property type="project" value="InterPro"/>
</dbReference>
<feature type="binding site" evidence="3">
    <location>
        <position position="381"/>
    </location>
    <ligand>
        <name>Zn(2+)</name>
        <dbReference type="ChEBI" id="CHEBI:29105"/>
        <label>2</label>
    </ligand>
</feature>
<dbReference type="EMBL" id="AOFT01000006">
    <property type="protein sequence ID" value="EMR06604.1"/>
    <property type="molecule type" value="Genomic_DNA"/>
</dbReference>
<feature type="binding site" evidence="3">
    <location>
        <position position="88"/>
    </location>
    <ligand>
        <name>Zn(2+)</name>
        <dbReference type="ChEBI" id="CHEBI:29105"/>
        <label>1</label>
    </ligand>
</feature>
<dbReference type="PATRIC" id="fig|1235279.3.peg.1498"/>
<keyword evidence="2 6" id="KW-0378">Hydrolase</keyword>
<feature type="binding site" evidence="3">
    <location>
        <position position="88"/>
    </location>
    <ligand>
        <name>Zn(2+)</name>
        <dbReference type="ChEBI" id="CHEBI:29105"/>
        <label>2</label>
    </ligand>
</feature>
<dbReference type="Gene3D" id="3.40.630.10">
    <property type="entry name" value="Zn peptidases"/>
    <property type="match status" value="1"/>
</dbReference>
<evidence type="ECO:0000256" key="3">
    <source>
        <dbReference type="PIRSR" id="PIRSR001235-1"/>
    </source>
</evidence>